<dbReference type="HOGENOM" id="CLU_3102277_0_0_10"/>
<organism evidence="1 2">
    <name type="scientific">Segatella oris F0302</name>
    <dbReference type="NCBI Taxonomy" id="649760"/>
    <lineage>
        <taxon>Bacteria</taxon>
        <taxon>Pseudomonadati</taxon>
        <taxon>Bacteroidota</taxon>
        <taxon>Bacteroidia</taxon>
        <taxon>Bacteroidales</taxon>
        <taxon>Prevotellaceae</taxon>
        <taxon>Segatella</taxon>
    </lineage>
</organism>
<name>D1QVW7_9BACT</name>
<proteinExistence type="predicted"/>
<reference evidence="1 2" key="1">
    <citation type="submission" date="2009-11" db="EMBL/GenBank/DDBJ databases">
        <authorList>
            <person name="Weinstock G."/>
            <person name="Sodergren E."/>
            <person name="Clifton S."/>
            <person name="Fulton L."/>
            <person name="Fulton B."/>
            <person name="Courtney L."/>
            <person name="Fronick C."/>
            <person name="Harrison M."/>
            <person name="Strong C."/>
            <person name="Farmer C."/>
            <person name="Delahaunty K."/>
            <person name="Markovic C."/>
            <person name="Hall O."/>
            <person name="Minx P."/>
            <person name="Tomlinson C."/>
            <person name="Mitreva M."/>
            <person name="Nelson J."/>
            <person name="Hou S."/>
            <person name="Wollam A."/>
            <person name="Pepin K.H."/>
            <person name="Johnson M."/>
            <person name="Bhonagiri V."/>
            <person name="Nash W.E."/>
            <person name="Warren W."/>
            <person name="Chinwalla A."/>
            <person name="Mardis E.R."/>
            <person name="Wilson R.K."/>
        </authorList>
    </citation>
    <scope>NUCLEOTIDE SEQUENCE [LARGE SCALE GENOMIC DNA]</scope>
    <source>
        <strain evidence="1 2">F0302</strain>
    </source>
</reference>
<accession>D1QVW7</accession>
<evidence type="ECO:0000313" key="1">
    <source>
        <dbReference type="EMBL" id="EFB30580.1"/>
    </source>
</evidence>
<dbReference type="EMBL" id="ACUZ02000058">
    <property type="protein sequence ID" value="EFB30580.1"/>
    <property type="molecule type" value="Genomic_DNA"/>
</dbReference>
<gene>
    <name evidence="1" type="ORF">HMPREF0971_03158</name>
</gene>
<dbReference type="AlphaFoldDB" id="D1QVW7"/>
<sequence>MLILFMIVYKYSHHACRFELKSFLGLNKCCFWIFCNILTVNKLWNTRRIAR</sequence>
<dbReference type="Proteomes" id="UP000004079">
    <property type="component" value="Unassembled WGS sequence"/>
</dbReference>
<comment type="caution">
    <text evidence="1">The sequence shown here is derived from an EMBL/GenBank/DDBJ whole genome shotgun (WGS) entry which is preliminary data.</text>
</comment>
<protein>
    <submittedName>
        <fullName evidence="1">Uncharacterized protein</fullName>
    </submittedName>
</protein>
<evidence type="ECO:0000313" key="2">
    <source>
        <dbReference type="Proteomes" id="UP000004079"/>
    </source>
</evidence>